<sequence length="128" mass="14833">MAKKTCWFGWFKKLFVSEEKTNKEKKSKRWRWIPYVRIKFNQHPALPSPERTFDEASEKHRKYAMTVALATAAAAEAAVAAAKAAAEVVRLTGSSQSLHYSPRQINMWLPLRYRVLFALILQRKLCVH</sequence>
<dbReference type="InParanoid" id="B9SVT4"/>
<dbReference type="STRING" id="3988.B9SVT4"/>
<organism evidence="1 2">
    <name type="scientific">Ricinus communis</name>
    <name type="common">Castor bean</name>
    <dbReference type="NCBI Taxonomy" id="3988"/>
    <lineage>
        <taxon>Eukaryota</taxon>
        <taxon>Viridiplantae</taxon>
        <taxon>Streptophyta</taxon>
        <taxon>Embryophyta</taxon>
        <taxon>Tracheophyta</taxon>
        <taxon>Spermatophyta</taxon>
        <taxon>Magnoliopsida</taxon>
        <taxon>eudicotyledons</taxon>
        <taxon>Gunneridae</taxon>
        <taxon>Pentapetalae</taxon>
        <taxon>rosids</taxon>
        <taxon>fabids</taxon>
        <taxon>Malpighiales</taxon>
        <taxon>Euphorbiaceae</taxon>
        <taxon>Acalyphoideae</taxon>
        <taxon>Acalypheae</taxon>
        <taxon>Ricinus</taxon>
    </lineage>
</organism>
<dbReference type="EMBL" id="EQ974174">
    <property type="protein sequence ID" value="EEF32302.1"/>
    <property type="molecule type" value="Genomic_DNA"/>
</dbReference>
<reference evidence="2" key="1">
    <citation type="journal article" date="2010" name="Nat. Biotechnol.">
        <title>Draft genome sequence of the oilseed species Ricinus communis.</title>
        <authorList>
            <person name="Chan A.P."/>
            <person name="Crabtree J."/>
            <person name="Zhao Q."/>
            <person name="Lorenzi H."/>
            <person name="Orvis J."/>
            <person name="Puiu D."/>
            <person name="Melake-Berhan A."/>
            <person name="Jones K.M."/>
            <person name="Redman J."/>
            <person name="Chen G."/>
            <person name="Cahoon E.B."/>
            <person name="Gedil M."/>
            <person name="Stanke M."/>
            <person name="Haas B.J."/>
            <person name="Wortman J.R."/>
            <person name="Fraser-Liggett C.M."/>
            <person name="Ravel J."/>
            <person name="Rabinowicz P.D."/>
        </authorList>
    </citation>
    <scope>NUCLEOTIDE SEQUENCE [LARGE SCALE GENOMIC DNA]</scope>
    <source>
        <strain evidence="2">cv. Hale</strain>
    </source>
</reference>
<name>B9SVT4_RICCO</name>
<dbReference type="Proteomes" id="UP000008311">
    <property type="component" value="Unassembled WGS sequence"/>
</dbReference>
<proteinExistence type="predicted"/>
<protein>
    <submittedName>
        <fullName evidence="1">Uncharacterized protein</fullName>
    </submittedName>
</protein>
<accession>B9SVT4</accession>
<evidence type="ECO:0000313" key="1">
    <source>
        <dbReference type="EMBL" id="EEF32302.1"/>
    </source>
</evidence>
<gene>
    <name evidence="1" type="ORF">RCOM_0255950</name>
</gene>
<dbReference type="AlphaFoldDB" id="B9SVT4"/>
<dbReference type="eggNOG" id="ENOG502QS6F">
    <property type="taxonomic scope" value="Eukaryota"/>
</dbReference>
<evidence type="ECO:0000313" key="2">
    <source>
        <dbReference type="Proteomes" id="UP000008311"/>
    </source>
</evidence>
<keyword evidence="2" id="KW-1185">Reference proteome</keyword>